<protein>
    <submittedName>
        <fullName evidence="4">NADP-dependent 3-hydroxy acid dehydrogenase YdfG</fullName>
    </submittedName>
</protein>
<dbReference type="Pfam" id="PF21089">
    <property type="entry name" value="PKS_DH_N"/>
    <property type="match status" value="1"/>
</dbReference>
<dbReference type="SMART" id="SM00822">
    <property type="entry name" value="PKS_KR"/>
    <property type="match status" value="1"/>
</dbReference>
<organism evidence="4 5">
    <name type="scientific">Lentzea jiangxiensis</name>
    <dbReference type="NCBI Taxonomy" id="641025"/>
    <lineage>
        <taxon>Bacteria</taxon>
        <taxon>Bacillati</taxon>
        <taxon>Actinomycetota</taxon>
        <taxon>Actinomycetes</taxon>
        <taxon>Pseudonocardiales</taxon>
        <taxon>Pseudonocardiaceae</taxon>
        <taxon>Lentzea</taxon>
    </lineage>
</organism>
<dbReference type="GO" id="GO:0005886">
    <property type="term" value="C:plasma membrane"/>
    <property type="evidence" value="ECO:0007669"/>
    <property type="project" value="TreeGrafter"/>
</dbReference>
<keyword evidence="1" id="KW-0596">Phosphopantetheine</keyword>
<dbReference type="InterPro" id="IPR042104">
    <property type="entry name" value="PKS_dehydratase_sf"/>
</dbReference>
<dbReference type="Pfam" id="PF08659">
    <property type="entry name" value="KR"/>
    <property type="match status" value="2"/>
</dbReference>
<evidence type="ECO:0000259" key="3">
    <source>
        <dbReference type="SMART" id="SM00822"/>
    </source>
</evidence>
<proteinExistence type="predicted"/>
<accession>A0A1H0RWZ8</accession>
<reference evidence="5" key="1">
    <citation type="submission" date="2016-10" db="EMBL/GenBank/DDBJ databases">
        <authorList>
            <person name="Varghese N."/>
            <person name="Submissions S."/>
        </authorList>
    </citation>
    <scope>NUCLEOTIDE SEQUENCE [LARGE SCALE GENOMIC DNA]</scope>
    <source>
        <strain evidence="5">CGMCC 4.6609</strain>
    </source>
</reference>
<dbReference type="InterPro" id="IPR057326">
    <property type="entry name" value="KR_dom"/>
</dbReference>
<keyword evidence="5" id="KW-1185">Reference proteome</keyword>
<dbReference type="InterPro" id="IPR013968">
    <property type="entry name" value="PKS_KR"/>
</dbReference>
<dbReference type="PANTHER" id="PTHR43775">
    <property type="entry name" value="FATTY ACID SYNTHASE"/>
    <property type="match status" value="1"/>
</dbReference>
<dbReference type="GO" id="GO:0071770">
    <property type="term" value="P:DIM/DIP cell wall layer assembly"/>
    <property type="evidence" value="ECO:0007669"/>
    <property type="project" value="TreeGrafter"/>
</dbReference>
<sequence>MRLSGAEGARELLEVLTGKSEGQVVTRPALPGGRTSRLRAAAPGRATVLQRHVVCWRPDPRVAEPAPWPLVPEHTLIVLGEGVPDGLLDPLPDTTVLRPGTEVPGGHRHVRVLACLPPAGEWPASSPEAVLRLHDACFLAAKSAAGLLSFHVVLCGGADEQGRVHPHAGLFTGLVKAMEVEPVLAGAHCRVLLTSAGPARATAELAEETAARHVLPGVVRAGGLRLTQRAEAVPLAPARPVLAENAVVVGAGAGRGIGMTTLLGLAAHARPVLHVLGTTDLAAHDHTALTEDHAAHQARRRQVLLTATGGLAAARQRLERLAQAREVHANLARLTEICGEGRVHYHVCDTRDADAVRRVRAAIAGPVDLLLNFSGLNRTAELPAKSLADFQLVRDVKVHTYRALKLAFAGQPPRRWVNAGSLAGLLGIHGETDYSSANDFLFTAAARATGTEETTFGWGLWDGTPRAADPLVAQALTRHLSLMPAEEGFAHFLTELAQARTEPTLAYLGEVERRVTAAQLPRRTAVWAPRERPFFLDEITERTEAGLVAHRVFDLDRDGYLSEHLIGGHPTLPGLLAVEIAAQAATALVPGRVPVAVREVSFSHFLRVHAGRPARKKIVAELTAGTEDESVVLVRILTDVVAPDGTVLVRDREHFRLSVVLRDRAPDCPVPDRLPVVTEPVPRRSPYQLPNPVAALSGIFASYSEVDTGAHANRARVVLDGPVLGRWFGGALLPAVLCDTLAQVCAVSPAEWSPVVVPRSIGRIDFYGGGNDLAHAGGELTVLGTRDGAWGGVLGADGRLLVRMLDVTGEMIGYVHQHTGEFRTVDEHPRPATAPPVRWPAEEPALRPQLLAYDELDFARPVQRWVEEPVPVPRLKGVGGLRGRNVLLLGLDTPLTTAVAGLLSTRGAHVTVARTAAETTAADWDGIVDLTLTGAPDYQLGEEAWRAALLTTTAALHTVYDRWLATPEADRHFYLTISHGDGLFGSSGEAVPQPLSGAWAGLAKNLMVELPGLRAKTVDLDRVDAALIADAVDAETTEWDCLEVGYRQGGRYVPHARIAPPAVDAPPVGPGDCVLISGGGRGVGFELAKALAATGADVVVTGRRELCGPGADLDEEAFAAWRTQTLIAAARTPGGLARGRETVAAQEFIRQTRNNLAAGLPIRYLPCDVTDRAQVDEMLAALPRSPTVLVHNAATYRGVRFARLTPQEVIDAVAVRVTGFTTLVSALTARASQDRPLRQISCAGSISELGGMIGHTAYAAGSGALSRLGRWTAGHTGVPVHVVRWPTWERTGNIVSYHGAVRYGSTVRPEEATTHWLAELAEGTSTVSYFGRLGVMARPHLVRAWPWPEGSPDWPRIRTTRLLLGEVLQFTEHQRFVTRHHWSPAGEPHLAGGALSVPVLLEHLLAAGDWVRPEGHPRQHLTVMSTVDITLAGLRLDGDLVLDFTATGQWHEDTWQVRVAVTGTEGEVATAVLRYRDQPPDLPARPPGATRAVRAHTDADLWCGAPAPVACLPHPALHALLALPETAKRLTVRGLAAAPDCRSADAVGGTAEEGFAVAGGRAVLRLTGVAVT</sequence>
<gene>
    <name evidence="4" type="ORF">SAMN05421507_107100</name>
</gene>
<feature type="domain" description="Ketoreductase" evidence="3">
    <location>
        <begin position="1072"/>
        <end position="1291"/>
    </location>
</feature>
<dbReference type="Gene3D" id="3.40.50.720">
    <property type="entry name" value="NAD(P)-binding Rossmann-like Domain"/>
    <property type="match status" value="2"/>
</dbReference>
<dbReference type="PANTHER" id="PTHR43775:SF37">
    <property type="entry name" value="SI:DKEY-61P9.11"/>
    <property type="match status" value="1"/>
</dbReference>
<evidence type="ECO:0000313" key="4">
    <source>
        <dbReference type="EMBL" id="SDP33526.1"/>
    </source>
</evidence>
<dbReference type="Proteomes" id="UP000199691">
    <property type="component" value="Unassembled WGS sequence"/>
</dbReference>
<dbReference type="SUPFAM" id="SSF51735">
    <property type="entry name" value="NAD(P)-binding Rossmann-fold domains"/>
    <property type="match status" value="3"/>
</dbReference>
<evidence type="ECO:0000256" key="2">
    <source>
        <dbReference type="ARBA" id="ARBA00022553"/>
    </source>
</evidence>
<dbReference type="EMBL" id="FNIX01000007">
    <property type="protein sequence ID" value="SDP33526.1"/>
    <property type="molecule type" value="Genomic_DNA"/>
</dbReference>
<dbReference type="RefSeq" id="WP_090098897.1">
    <property type="nucleotide sequence ID" value="NZ_FNIX01000007.1"/>
</dbReference>
<dbReference type="GO" id="GO:0006633">
    <property type="term" value="P:fatty acid biosynthetic process"/>
    <property type="evidence" value="ECO:0007669"/>
    <property type="project" value="TreeGrafter"/>
</dbReference>
<dbReference type="GO" id="GO:0004312">
    <property type="term" value="F:fatty acid synthase activity"/>
    <property type="evidence" value="ECO:0007669"/>
    <property type="project" value="TreeGrafter"/>
</dbReference>
<dbReference type="GO" id="GO:0005737">
    <property type="term" value="C:cytoplasm"/>
    <property type="evidence" value="ECO:0007669"/>
    <property type="project" value="TreeGrafter"/>
</dbReference>
<keyword evidence="2" id="KW-0597">Phosphoprotein</keyword>
<evidence type="ECO:0000313" key="5">
    <source>
        <dbReference type="Proteomes" id="UP000199691"/>
    </source>
</evidence>
<dbReference type="STRING" id="641025.SAMN05421507_107100"/>
<dbReference type="InterPro" id="IPR049552">
    <property type="entry name" value="PKS_DH_N"/>
</dbReference>
<dbReference type="OrthoDB" id="9810734at2"/>
<dbReference type="InterPro" id="IPR036291">
    <property type="entry name" value="NAD(P)-bd_dom_sf"/>
</dbReference>
<name>A0A1H0RWZ8_9PSEU</name>
<evidence type="ECO:0000256" key="1">
    <source>
        <dbReference type="ARBA" id="ARBA00022450"/>
    </source>
</evidence>
<dbReference type="Gene3D" id="3.10.129.110">
    <property type="entry name" value="Polyketide synthase dehydratase"/>
    <property type="match status" value="1"/>
</dbReference>
<dbReference type="InterPro" id="IPR050091">
    <property type="entry name" value="PKS_NRPS_Biosynth_Enz"/>
</dbReference>